<dbReference type="SUPFAM" id="SSF52833">
    <property type="entry name" value="Thioredoxin-like"/>
    <property type="match status" value="1"/>
</dbReference>
<sequence>MRRMILLFLMLLPSFAAVAVTSPNDAVTFHFYGAYDCPPCMKFKNHHLADVVKNGKQHGFEVKANVIDYTSDVPVLGSYGATDGLLRQAGKQLRFTYPPVFFVTQNDQVVAAYLGNWKTAQQVAIRLSAETPQ</sequence>
<dbReference type="InterPro" id="IPR036249">
    <property type="entry name" value="Thioredoxin-like_sf"/>
</dbReference>
<feature type="signal peptide" evidence="1">
    <location>
        <begin position="1"/>
        <end position="19"/>
    </location>
</feature>
<evidence type="ECO:0000313" key="2">
    <source>
        <dbReference type="EMBL" id="PVZ72406.1"/>
    </source>
</evidence>
<dbReference type="Proteomes" id="UP000244906">
    <property type="component" value="Unassembled WGS sequence"/>
</dbReference>
<comment type="caution">
    <text evidence="2">The sequence shown here is derived from an EMBL/GenBank/DDBJ whole genome shotgun (WGS) entry which is preliminary data.</text>
</comment>
<dbReference type="RefSeq" id="WP_116685992.1">
    <property type="nucleotide sequence ID" value="NZ_CAWNYD010000001.1"/>
</dbReference>
<name>A0A2V1H077_9GAMM</name>
<keyword evidence="3" id="KW-1185">Reference proteome</keyword>
<evidence type="ECO:0000256" key="1">
    <source>
        <dbReference type="SAM" id="SignalP"/>
    </source>
</evidence>
<protein>
    <recommendedName>
        <fullName evidence="4">Thioredoxin-like fold domain-containing protein</fullName>
    </recommendedName>
</protein>
<organism evidence="2 3">
    <name type="scientific">Pelagibaculum spongiae</name>
    <dbReference type="NCBI Taxonomy" id="2080658"/>
    <lineage>
        <taxon>Bacteria</taxon>
        <taxon>Pseudomonadati</taxon>
        <taxon>Pseudomonadota</taxon>
        <taxon>Gammaproteobacteria</taxon>
        <taxon>Oceanospirillales</taxon>
        <taxon>Pelagibaculum</taxon>
    </lineage>
</organism>
<dbReference type="AlphaFoldDB" id="A0A2V1H077"/>
<reference evidence="2 3" key="1">
    <citation type="submission" date="2018-04" db="EMBL/GenBank/DDBJ databases">
        <title>Thalassorhabdus spongiae gen. nov., sp. nov., isolated from a marine sponge in South-West Iceland.</title>
        <authorList>
            <person name="Knobloch S."/>
            <person name="Daussin A."/>
            <person name="Johannsson R."/>
            <person name="Marteinsson V.T."/>
        </authorList>
    </citation>
    <scope>NUCLEOTIDE SEQUENCE [LARGE SCALE GENOMIC DNA]</scope>
    <source>
        <strain evidence="2 3">Hp12</strain>
    </source>
</reference>
<proteinExistence type="predicted"/>
<accession>A0A2V1H077</accession>
<feature type="chain" id="PRO_5016065667" description="Thioredoxin-like fold domain-containing protein" evidence="1">
    <location>
        <begin position="20"/>
        <end position="133"/>
    </location>
</feature>
<dbReference type="EMBL" id="QDDL01000001">
    <property type="protein sequence ID" value="PVZ72406.1"/>
    <property type="molecule type" value="Genomic_DNA"/>
</dbReference>
<evidence type="ECO:0000313" key="3">
    <source>
        <dbReference type="Proteomes" id="UP000244906"/>
    </source>
</evidence>
<keyword evidence="1" id="KW-0732">Signal</keyword>
<gene>
    <name evidence="2" type="ORF">DC094_05215</name>
</gene>
<evidence type="ECO:0008006" key="4">
    <source>
        <dbReference type="Google" id="ProtNLM"/>
    </source>
</evidence>